<sequence length="509" mass="57580">MKTNSNIYTKKRKPNIGNLMSKAALFLISILVLASCKVGEKYERPHFEEVSEEFYVKDSILNDSLAEASVIRDSLLMSSIPWSDFIEDSTLVALIDTALVNNIDLQKAMRNMDIGLEYLAQSKANFLPSVNATPAGFGREYYSENFNNYGSNRARRNHGENVPTSLYTERLEYTSALQANWEVDIWGKLRWQKEAARADFMKSQEFKKLIQTELIAEVASTYYNLVMLKSQVEVAQKNYALNDSTFNIVKLQYDAGETTSLALQQTKSQQLKAKSLIPQLERQYTVQENKLNRLLGRSPRPIALDVDFDEIEFQKRYKTGIPLELIKNRPDVAMAEYELISKNARTGVAEALKYPSLSIGAGLGLNSMDLSNFLDPVSSAFALLNGSIFQPIFNNRKLKTNYRVALTEREIAQLEFKDNLIGAVEDVSNSLTRINKLKEEYKIAQERIEVTQKGLKDAALLFRGGFANYLEVITAQSDALESELNEINTKKQILIANIELYRSLGGGWK</sequence>
<organism evidence="4 5">
    <name type="scientific">Leeuwenhoekiella aestuarii</name>
    <dbReference type="NCBI Taxonomy" id="2249426"/>
    <lineage>
        <taxon>Bacteria</taxon>
        <taxon>Pseudomonadati</taxon>
        <taxon>Bacteroidota</taxon>
        <taxon>Flavobacteriia</taxon>
        <taxon>Flavobacteriales</taxon>
        <taxon>Flavobacteriaceae</taxon>
        <taxon>Leeuwenhoekiella</taxon>
    </lineage>
</organism>
<dbReference type="Pfam" id="PF02321">
    <property type="entry name" value="OEP"/>
    <property type="match status" value="2"/>
</dbReference>
<dbReference type="PANTHER" id="PTHR30203:SF30">
    <property type="entry name" value="OUTER MEMBRANE PROTEIN-RELATED"/>
    <property type="match status" value="1"/>
</dbReference>
<name>A0A4Q0NNC5_9FLAO</name>
<comment type="caution">
    <text evidence="4">The sequence shown here is derived from an EMBL/GenBank/DDBJ whole genome shotgun (WGS) entry which is preliminary data.</text>
</comment>
<dbReference type="GO" id="GO:0005886">
    <property type="term" value="C:plasma membrane"/>
    <property type="evidence" value="ECO:0007669"/>
    <property type="project" value="UniProtKB-SubCell"/>
</dbReference>
<dbReference type="Gene3D" id="2.20.200.10">
    <property type="entry name" value="Outer membrane efflux proteins (OEP)"/>
    <property type="match status" value="1"/>
</dbReference>
<evidence type="ECO:0000313" key="4">
    <source>
        <dbReference type="EMBL" id="RXG11331.1"/>
    </source>
</evidence>
<keyword evidence="2" id="KW-1134">Transmembrane beta strand</keyword>
<feature type="coiled-coil region" evidence="3">
    <location>
        <begin position="427"/>
        <end position="497"/>
    </location>
</feature>
<protein>
    <submittedName>
        <fullName evidence="4">NodT family efflux transporter outer membrane factor (OMF) lipoprotein</fullName>
    </submittedName>
</protein>
<reference evidence="4 5" key="1">
    <citation type="submission" date="2018-07" db="EMBL/GenBank/DDBJ databases">
        <title>Leeuwenhoekiella genomics.</title>
        <authorList>
            <person name="Tahon G."/>
            <person name="Willems A."/>
        </authorList>
    </citation>
    <scope>NUCLEOTIDE SEQUENCE [LARGE SCALE GENOMIC DNA]</scope>
    <source>
        <strain evidence="4 5">R-50232</strain>
    </source>
</reference>
<dbReference type="NCBIfam" id="TIGR01845">
    <property type="entry name" value="outer_NodT"/>
    <property type="match status" value="1"/>
</dbReference>
<comment type="similarity">
    <text evidence="1 2">Belongs to the outer membrane factor (OMF) (TC 1.B.17) family.</text>
</comment>
<evidence type="ECO:0000256" key="1">
    <source>
        <dbReference type="ARBA" id="ARBA00007613"/>
    </source>
</evidence>
<dbReference type="Gene3D" id="1.20.1600.10">
    <property type="entry name" value="Outer membrane efflux proteins (OEP)"/>
    <property type="match status" value="1"/>
</dbReference>
<evidence type="ECO:0000256" key="3">
    <source>
        <dbReference type="SAM" id="Coils"/>
    </source>
</evidence>
<dbReference type="EMBL" id="QOVI01000012">
    <property type="protein sequence ID" value="RXG11331.1"/>
    <property type="molecule type" value="Genomic_DNA"/>
</dbReference>
<dbReference type="GO" id="GO:0015562">
    <property type="term" value="F:efflux transmembrane transporter activity"/>
    <property type="evidence" value="ECO:0007669"/>
    <property type="project" value="InterPro"/>
</dbReference>
<keyword evidence="5" id="KW-1185">Reference proteome</keyword>
<comment type="subcellular location">
    <subcellularLocation>
        <location evidence="2">Cell membrane</location>
        <topology evidence="2">Lipid-anchor</topology>
    </subcellularLocation>
</comment>
<gene>
    <name evidence="4" type="ORF">DSM04_11262</name>
</gene>
<dbReference type="Proteomes" id="UP000289821">
    <property type="component" value="Unassembled WGS sequence"/>
</dbReference>
<keyword evidence="2" id="KW-0564">Palmitate</keyword>
<keyword evidence="3" id="KW-0175">Coiled coil</keyword>
<keyword evidence="2" id="KW-0812">Transmembrane</keyword>
<dbReference type="OrthoDB" id="9770517at2"/>
<dbReference type="SUPFAM" id="SSF56954">
    <property type="entry name" value="Outer membrane efflux proteins (OEP)"/>
    <property type="match status" value="1"/>
</dbReference>
<dbReference type="InterPro" id="IPR010131">
    <property type="entry name" value="MdtP/NodT-like"/>
</dbReference>
<dbReference type="AlphaFoldDB" id="A0A4Q0NNC5"/>
<evidence type="ECO:0000313" key="5">
    <source>
        <dbReference type="Proteomes" id="UP000289821"/>
    </source>
</evidence>
<evidence type="ECO:0000256" key="2">
    <source>
        <dbReference type="RuleBase" id="RU362097"/>
    </source>
</evidence>
<dbReference type="InterPro" id="IPR003423">
    <property type="entry name" value="OMP_efflux"/>
</dbReference>
<keyword evidence="2 4" id="KW-0449">Lipoprotein</keyword>
<dbReference type="RefSeq" id="WP_128762943.1">
    <property type="nucleotide sequence ID" value="NZ_QOVI01000012.1"/>
</dbReference>
<keyword evidence="2" id="KW-0472">Membrane</keyword>
<accession>A0A4Q0NNC5</accession>
<dbReference type="PANTHER" id="PTHR30203">
    <property type="entry name" value="OUTER MEMBRANE CATION EFFLUX PROTEIN"/>
    <property type="match status" value="1"/>
</dbReference>
<proteinExistence type="inferred from homology"/>